<evidence type="ECO:0000313" key="3">
    <source>
        <dbReference type="EMBL" id="QQM42731.1"/>
    </source>
</evidence>
<evidence type="ECO:0000256" key="1">
    <source>
        <dbReference type="ARBA" id="ARBA00022679"/>
    </source>
</evidence>
<dbReference type="EMBL" id="CP066831">
    <property type="protein sequence ID" value="QQM42731.1"/>
    <property type="molecule type" value="Genomic_DNA"/>
</dbReference>
<dbReference type="PANTHER" id="PTHR13947:SF37">
    <property type="entry name" value="LD18367P"/>
    <property type="match status" value="1"/>
</dbReference>
<organism evidence="3 4">
    <name type="scientific">Streptomyces liliifuscus</name>
    <dbReference type="NCBI Taxonomy" id="2797636"/>
    <lineage>
        <taxon>Bacteria</taxon>
        <taxon>Bacillati</taxon>
        <taxon>Actinomycetota</taxon>
        <taxon>Actinomycetes</taxon>
        <taxon>Kitasatosporales</taxon>
        <taxon>Streptomycetaceae</taxon>
        <taxon>Streptomyces</taxon>
    </lineage>
</organism>
<dbReference type="GO" id="GO:0008080">
    <property type="term" value="F:N-acetyltransferase activity"/>
    <property type="evidence" value="ECO:0007669"/>
    <property type="project" value="InterPro"/>
</dbReference>
<dbReference type="SUPFAM" id="SSF55729">
    <property type="entry name" value="Acyl-CoA N-acyltransferases (Nat)"/>
    <property type="match status" value="1"/>
</dbReference>
<sequence>MNQKNFSTSAPIIRPRRDLDIPEAAAALVEVHATDGYPVEGVDHPEVWLTPPGLIQAWIAELEGSVVGHVAVSRSNGEEAVSLWLKHGQGIEEKTAVMARLFVIRGARKSAIGERLVRAATEYAEQKGTRLVLDVMAKDTAAIRLYERLGWQKLGLTTHAYGDGGRTDAVCYASPATSAA</sequence>
<dbReference type="Pfam" id="PF00583">
    <property type="entry name" value="Acetyltransf_1"/>
    <property type="match status" value="1"/>
</dbReference>
<dbReference type="RefSeq" id="WP_200397635.1">
    <property type="nucleotide sequence ID" value="NZ_CP066831.1"/>
</dbReference>
<evidence type="ECO:0000259" key="2">
    <source>
        <dbReference type="PROSITE" id="PS51186"/>
    </source>
</evidence>
<dbReference type="PROSITE" id="PS51186">
    <property type="entry name" value="GNAT"/>
    <property type="match status" value="1"/>
</dbReference>
<feature type="domain" description="N-acetyltransferase" evidence="2">
    <location>
        <begin position="11"/>
        <end position="177"/>
    </location>
</feature>
<dbReference type="InterPro" id="IPR050769">
    <property type="entry name" value="NAT_camello-type"/>
</dbReference>
<gene>
    <name evidence="3" type="ORF">JEQ17_27110</name>
</gene>
<reference evidence="3 4" key="1">
    <citation type="submission" date="2020-12" db="EMBL/GenBank/DDBJ databases">
        <title>A novel species.</title>
        <authorList>
            <person name="Li K."/>
        </authorList>
    </citation>
    <scope>NUCLEOTIDE SEQUENCE [LARGE SCALE GENOMIC DNA]</scope>
    <source>
        <strain evidence="3 4">ZYC-3</strain>
    </source>
</reference>
<dbReference type="AlphaFoldDB" id="A0A7T7I8A0"/>
<protein>
    <submittedName>
        <fullName evidence="3">GNAT family N-acetyltransferase</fullName>
    </submittedName>
</protein>
<proteinExistence type="predicted"/>
<dbReference type="PANTHER" id="PTHR13947">
    <property type="entry name" value="GNAT FAMILY N-ACETYLTRANSFERASE"/>
    <property type="match status" value="1"/>
</dbReference>
<dbReference type="KEGG" id="slf:JEQ17_27110"/>
<accession>A0A7T7I8A0</accession>
<dbReference type="Proteomes" id="UP000595636">
    <property type="component" value="Chromosome"/>
</dbReference>
<keyword evidence="4" id="KW-1185">Reference proteome</keyword>
<keyword evidence="1 3" id="KW-0808">Transferase</keyword>
<evidence type="ECO:0000313" key="4">
    <source>
        <dbReference type="Proteomes" id="UP000595636"/>
    </source>
</evidence>
<dbReference type="CDD" id="cd04301">
    <property type="entry name" value="NAT_SF"/>
    <property type="match status" value="1"/>
</dbReference>
<dbReference type="Gene3D" id="3.40.630.30">
    <property type="match status" value="1"/>
</dbReference>
<name>A0A7T7I8A0_9ACTN</name>
<dbReference type="InterPro" id="IPR016181">
    <property type="entry name" value="Acyl_CoA_acyltransferase"/>
</dbReference>
<dbReference type="InterPro" id="IPR000182">
    <property type="entry name" value="GNAT_dom"/>
</dbReference>